<dbReference type="InterPro" id="IPR027417">
    <property type="entry name" value="P-loop_NTPase"/>
</dbReference>
<feature type="binding site" evidence="10">
    <location>
        <begin position="12"/>
        <end position="19"/>
    </location>
    <ligand>
        <name>ATP</name>
        <dbReference type="ChEBI" id="CHEBI:30616"/>
    </ligand>
</feature>
<organism evidence="12 13">
    <name type="scientific">Bianquea renquensis</name>
    <dbReference type="NCBI Taxonomy" id="2763661"/>
    <lineage>
        <taxon>Bacteria</taxon>
        <taxon>Bacillati</taxon>
        <taxon>Bacillota</taxon>
        <taxon>Clostridia</taxon>
        <taxon>Eubacteriales</taxon>
        <taxon>Bianqueaceae</taxon>
        <taxon>Bianquea</taxon>
    </lineage>
</organism>
<comment type="catalytic activity">
    <reaction evidence="9 10">
        <text>dTMP + ATP = dTDP + ADP</text>
        <dbReference type="Rhea" id="RHEA:13517"/>
        <dbReference type="ChEBI" id="CHEBI:30616"/>
        <dbReference type="ChEBI" id="CHEBI:58369"/>
        <dbReference type="ChEBI" id="CHEBI:63528"/>
        <dbReference type="ChEBI" id="CHEBI:456216"/>
        <dbReference type="EC" id="2.7.4.9"/>
    </reaction>
</comment>
<comment type="function">
    <text evidence="10">Phosphorylation of dTMP to form dTDP in both de novo and salvage pathways of dTTP synthesis.</text>
</comment>
<evidence type="ECO:0000256" key="6">
    <source>
        <dbReference type="ARBA" id="ARBA00022741"/>
    </source>
</evidence>
<comment type="similarity">
    <text evidence="1 10">Belongs to the thymidylate kinase family.</text>
</comment>
<dbReference type="SUPFAM" id="SSF52540">
    <property type="entry name" value="P-loop containing nucleoside triphosphate hydrolases"/>
    <property type="match status" value="1"/>
</dbReference>
<evidence type="ECO:0000256" key="3">
    <source>
        <dbReference type="ARBA" id="ARBA00017144"/>
    </source>
</evidence>
<dbReference type="GO" id="GO:0006227">
    <property type="term" value="P:dUDP biosynthetic process"/>
    <property type="evidence" value="ECO:0007669"/>
    <property type="project" value="TreeGrafter"/>
</dbReference>
<evidence type="ECO:0000256" key="10">
    <source>
        <dbReference type="HAMAP-Rule" id="MF_00165"/>
    </source>
</evidence>
<evidence type="ECO:0000259" key="11">
    <source>
        <dbReference type="Pfam" id="PF02223"/>
    </source>
</evidence>
<dbReference type="GO" id="GO:0006235">
    <property type="term" value="P:dTTP biosynthetic process"/>
    <property type="evidence" value="ECO:0007669"/>
    <property type="project" value="UniProtKB-UniRule"/>
</dbReference>
<dbReference type="CDD" id="cd01672">
    <property type="entry name" value="TMPK"/>
    <property type="match status" value="1"/>
</dbReference>
<dbReference type="AlphaFoldDB" id="A0A926HYM8"/>
<dbReference type="RefSeq" id="WP_177713682.1">
    <property type="nucleotide sequence ID" value="NZ_JACRSQ010000040.1"/>
</dbReference>
<dbReference type="InterPro" id="IPR039430">
    <property type="entry name" value="Thymidylate_kin-like_dom"/>
</dbReference>
<feature type="domain" description="Thymidylate kinase-like" evidence="11">
    <location>
        <begin position="10"/>
        <end position="187"/>
    </location>
</feature>
<name>A0A926HYM8_9FIRM</name>
<evidence type="ECO:0000256" key="9">
    <source>
        <dbReference type="ARBA" id="ARBA00048743"/>
    </source>
</evidence>
<keyword evidence="7 10" id="KW-0418">Kinase</keyword>
<evidence type="ECO:0000256" key="4">
    <source>
        <dbReference type="ARBA" id="ARBA00022679"/>
    </source>
</evidence>
<evidence type="ECO:0000256" key="8">
    <source>
        <dbReference type="ARBA" id="ARBA00022840"/>
    </source>
</evidence>
<accession>A0A926HYM8</accession>
<reference evidence="12" key="1">
    <citation type="submission" date="2020-08" db="EMBL/GenBank/DDBJ databases">
        <title>Genome public.</title>
        <authorList>
            <person name="Liu C."/>
            <person name="Sun Q."/>
        </authorList>
    </citation>
    <scope>NUCLEOTIDE SEQUENCE</scope>
    <source>
        <strain evidence="12">NSJ-32</strain>
    </source>
</reference>
<evidence type="ECO:0000256" key="1">
    <source>
        <dbReference type="ARBA" id="ARBA00009776"/>
    </source>
</evidence>
<keyword evidence="8 10" id="KW-0067">ATP-binding</keyword>
<protein>
    <recommendedName>
        <fullName evidence="3 10">Thymidylate kinase</fullName>
        <ecNumber evidence="2 10">2.7.4.9</ecNumber>
    </recommendedName>
    <alternativeName>
        <fullName evidence="10">dTMP kinase</fullName>
    </alternativeName>
</protein>
<keyword evidence="6 10" id="KW-0547">Nucleotide-binding</keyword>
<dbReference type="Gene3D" id="3.40.50.300">
    <property type="entry name" value="P-loop containing nucleotide triphosphate hydrolases"/>
    <property type="match status" value="1"/>
</dbReference>
<evidence type="ECO:0000256" key="5">
    <source>
        <dbReference type="ARBA" id="ARBA00022727"/>
    </source>
</evidence>
<dbReference type="EC" id="2.7.4.9" evidence="2 10"/>
<evidence type="ECO:0000256" key="2">
    <source>
        <dbReference type="ARBA" id="ARBA00012980"/>
    </source>
</evidence>
<dbReference type="PANTHER" id="PTHR10344:SF4">
    <property type="entry name" value="UMP-CMP KINASE 2, MITOCHONDRIAL"/>
    <property type="match status" value="1"/>
</dbReference>
<keyword evidence="13" id="KW-1185">Reference proteome</keyword>
<dbReference type="GO" id="GO:0004798">
    <property type="term" value="F:dTMP kinase activity"/>
    <property type="evidence" value="ECO:0007669"/>
    <property type="project" value="UniProtKB-UniRule"/>
</dbReference>
<keyword evidence="4 10" id="KW-0808">Transferase</keyword>
<dbReference type="GO" id="GO:0006233">
    <property type="term" value="P:dTDP biosynthetic process"/>
    <property type="evidence" value="ECO:0007669"/>
    <property type="project" value="InterPro"/>
</dbReference>
<dbReference type="HAMAP" id="MF_00165">
    <property type="entry name" value="Thymidylate_kinase"/>
    <property type="match status" value="1"/>
</dbReference>
<dbReference type="PANTHER" id="PTHR10344">
    <property type="entry name" value="THYMIDYLATE KINASE"/>
    <property type="match status" value="1"/>
</dbReference>
<dbReference type="GO" id="GO:0005737">
    <property type="term" value="C:cytoplasm"/>
    <property type="evidence" value="ECO:0007669"/>
    <property type="project" value="TreeGrafter"/>
</dbReference>
<dbReference type="Proteomes" id="UP000657006">
    <property type="component" value="Unassembled WGS sequence"/>
</dbReference>
<dbReference type="InterPro" id="IPR018094">
    <property type="entry name" value="Thymidylate_kinase"/>
</dbReference>
<evidence type="ECO:0000256" key="7">
    <source>
        <dbReference type="ARBA" id="ARBA00022777"/>
    </source>
</evidence>
<keyword evidence="5 10" id="KW-0545">Nucleotide biosynthesis</keyword>
<sequence>MKTKPTYIAIEGIDGSGKTVQIAQLLDEISGAGYRCREVSFPQYDGFFGEQIGAMLSGRHSVRADEVDARSMALWYAADRMRTMRNICPDDYDYIILNRYTLANAAYQGSRCKDSTPLEFAKWVFDMEEIEFQLPVPDLYLIFDVSPALSAQNVAAKGYRDYTGDSADVYEKSSSILTDARSLYREFAAMYDSMELLECHENGRMKSPEAIHQAVMDILTQRGLWKR</sequence>
<dbReference type="GO" id="GO:0005524">
    <property type="term" value="F:ATP binding"/>
    <property type="evidence" value="ECO:0007669"/>
    <property type="project" value="UniProtKB-UniRule"/>
</dbReference>
<dbReference type="Pfam" id="PF02223">
    <property type="entry name" value="Thymidylate_kin"/>
    <property type="match status" value="1"/>
</dbReference>
<evidence type="ECO:0000313" key="12">
    <source>
        <dbReference type="EMBL" id="MBC8545012.1"/>
    </source>
</evidence>
<evidence type="ECO:0000313" key="13">
    <source>
        <dbReference type="Proteomes" id="UP000657006"/>
    </source>
</evidence>
<comment type="caution">
    <text evidence="12">The sequence shown here is derived from an EMBL/GenBank/DDBJ whole genome shotgun (WGS) entry which is preliminary data.</text>
</comment>
<gene>
    <name evidence="10" type="primary">tmk</name>
    <name evidence="12" type="ORF">H8730_15830</name>
</gene>
<proteinExistence type="inferred from homology"/>
<dbReference type="EMBL" id="JACRSQ010000040">
    <property type="protein sequence ID" value="MBC8545012.1"/>
    <property type="molecule type" value="Genomic_DNA"/>
</dbReference>